<dbReference type="EMBL" id="OZ034819">
    <property type="protein sequence ID" value="CAL1393029.1"/>
    <property type="molecule type" value="Genomic_DNA"/>
</dbReference>
<gene>
    <name evidence="2" type="ORF">LTRI10_LOCUS33631</name>
</gene>
<feature type="domain" description="KIB1-4 beta-propeller" evidence="1">
    <location>
        <begin position="167"/>
        <end position="433"/>
    </location>
</feature>
<dbReference type="PANTHER" id="PTHR44259">
    <property type="entry name" value="OS07G0183000 PROTEIN-RELATED"/>
    <property type="match status" value="1"/>
</dbReference>
<accession>A0AAV2F4B6</accession>
<dbReference type="InterPro" id="IPR050942">
    <property type="entry name" value="F-box_BR-signaling"/>
</dbReference>
<name>A0AAV2F4B6_9ROSI</name>
<dbReference type="Pfam" id="PF03478">
    <property type="entry name" value="Beta-prop_KIB1-4"/>
    <property type="match status" value="1"/>
</dbReference>
<sequence>MDYSQLAEDIVEKIVKEHFETFPQLVAFSRACTSWRSTALRLHGGRLRCLPWLVVSKATTAPQPPLEAYYDSGQTHQFYPLVTLFPAKPQLQPWSWPPPPPPIPRAIPFVPDPSKISDAQGQRHRYLRLLDDLLTSFHEDELVASFDPHSDDDDDYNNLNYAYRKDAAQSLGSKDGWILRTVTHTRARALELYLLNPITGASIPLPPLQHSSPTLICKAIISSSPDDDDGEECHVIILSTSDPQLAWCNVSSGSEQCWNLSSSNKDSHIFESPHDAICFGGNLYVVDCRRIYVVDYRRLGSSDSAASPVVRAFSFSETMISCCSDDSDSYYNYDFDRDRERMACYHLFQLDGELHVVCRENYHQVYKLVVVTPAANEGGSSSSSSKYYWEEVRSLNGRAVFIGGHQSFCLPAAAASTTVVGNGADRGNNIYFALGCGRTRRQRRSGCGGWNGVFHLANRMFESSDLQCCTSDEKSCSSSSFWFLPMPWDISKLHRKHHDRRKKKAWKREKYLLGTANETGDPYYWTLPKKTVKNKNHHHHHHHDNNITENVCHNRFRALLSDADNEEDEED</sequence>
<protein>
    <recommendedName>
        <fullName evidence="1">KIB1-4 beta-propeller domain-containing protein</fullName>
    </recommendedName>
</protein>
<dbReference type="InterPro" id="IPR005174">
    <property type="entry name" value="KIB1-4_b-propeller"/>
</dbReference>
<keyword evidence="3" id="KW-1185">Reference proteome</keyword>
<organism evidence="2 3">
    <name type="scientific">Linum trigynum</name>
    <dbReference type="NCBI Taxonomy" id="586398"/>
    <lineage>
        <taxon>Eukaryota</taxon>
        <taxon>Viridiplantae</taxon>
        <taxon>Streptophyta</taxon>
        <taxon>Embryophyta</taxon>
        <taxon>Tracheophyta</taxon>
        <taxon>Spermatophyta</taxon>
        <taxon>Magnoliopsida</taxon>
        <taxon>eudicotyledons</taxon>
        <taxon>Gunneridae</taxon>
        <taxon>Pentapetalae</taxon>
        <taxon>rosids</taxon>
        <taxon>fabids</taxon>
        <taxon>Malpighiales</taxon>
        <taxon>Linaceae</taxon>
        <taxon>Linum</taxon>
    </lineage>
</organism>
<proteinExistence type="predicted"/>
<dbReference type="AlphaFoldDB" id="A0AAV2F4B6"/>
<reference evidence="2 3" key="1">
    <citation type="submission" date="2024-04" db="EMBL/GenBank/DDBJ databases">
        <authorList>
            <person name="Fracassetti M."/>
        </authorList>
    </citation>
    <scope>NUCLEOTIDE SEQUENCE [LARGE SCALE GENOMIC DNA]</scope>
</reference>
<evidence type="ECO:0000313" key="3">
    <source>
        <dbReference type="Proteomes" id="UP001497516"/>
    </source>
</evidence>
<dbReference type="Proteomes" id="UP001497516">
    <property type="component" value="Chromosome 6"/>
</dbReference>
<evidence type="ECO:0000313" key="2">
    <source>
        <dbReference type="EMBL" id="CAL1393029.1"/>
    </source>
</evidence>
<evidence type="ECO:0000259" key="1">
    <source>
        <dbReference type="Pfam" id="PF03478"/>
    </source>
</evidence>